<dbReference type="InterPro" id="IPR035906">
    <property type="entry name" value="MetI-like_sf"/>
</dbReference>
<name>A0ABW0QE44_9BURK</name>
<comment type="caution">
    <text evidence="9">The sequence shown here is derived from an EMBL/GenBank/DDBJ whole genome shotgun (WGS) entry which is preliminary data.</text>
</comment>
<keyword evidence="5 7" id="KW-1133">Transmembrane helix</keyword>
<evidence type="ECO:0000256" key="7">
    <source>
        <dbReference type="RuleBase" id="RU363032"/>
    </source>
</evidence>
<feature type="domain" description="ABC transmembrane type-1" evidence="8">
    <location>
        <begin position="78"/>
        <end position="265"/>
    </location>
</feature>
<reference evidence="10" key="1">
    <citation type="journal article" date="2019" name="Int. J. Syst. Evol. Microbiol.">
        <title>The Global Catalogue of Microorganisms (GCM) 10K type strain sequencing project: providing services to taxonomists for standard genome sequencing and annotation.</title>
        <authorList>
            <consortium name="The Broad Institute Genomics Platform"/>
            <consortium name="The Broad Institute Genome Sequencing Center for Infectious Disease"/>
            <person name="Wu L."/>
            <person name="Ma J."/>
        </authorList>
    </citation>
    <scope>NUCLEOTIDE SEQUENCE [LARGE SCALE GENOMIC DNA]</scope>
    <source>
        <strain evidence="10">CGMCC 4.7277</strain>
    </source>
</reference>
<dbReference type="CDD" id="cd06261">
    <property type="entry name" value="TM_PBP2"/>
    <property type="match status" value="1"/>
</dbReference>
<protein>
    <submittedName>
        <fullName evidence="9">Carbohydrate ABC transporter permease</fullName>
    </submittedName>
</protein>
<evidence type="ECO:0000313" key="10">
    <source>
        <dbReference type="Proteomes" id="UP001596084"/>
    </source>
</evidence>
<keyword evidence="10" id="KW-1185">Reference proteome</keyword>
<sequence length="280" mass="30380">MSHSSASPLRPRSALSLLVGRLQVILMLMVVLLPIAWMLLASFKHSVDVMSLPPKLFNVPTLDNYRELLVRTDFLHNTWNSLVVATGATVLGLVLAIPAAFAISWHRMTWPATLTLFARMAPGTLFLLPWFVLFSKLDLVGSYTVLILTHGAITVPVALWTLLPYFDGVPRALIESGQIDGCRPYSILLRIVLPLVVPGVVVAAILCFVFTWNYFLFALALSGFDTKTAIVASFNFVGEGVTNWGALMAAASMIALPPLVLALLVQRRLVSGLAVGAVKG</sequence>
<dbReference type="PANTHER" id="PTHR32243">
    <property type="entry name" value="MALTOSE TRANSPORT SYSTEM PERMEASE-RELATED"/>
    <property type="match status" value="1"/>
</dbReference>
<keyword evidence="2 7" id="KW-0813">Transport</keyword>
<keyword evidence="3" id="KW-1003">Cell membrane</keyword>
<evidence type="ECO:0000256" key="5">
    <source>
        <dbReference type="ARBA" id="ARBA00022989"/>
    </source>
</evidence>
<comment type="subcellular location">
    <subcellularLocation>
        <location evidence="1 7">Cell membrane</location>
        <topology evidence="1 7">Multi-pass membrane protein</topology>
    </subcellularLocation>
</comment>
<evidence type="ECO:0000259" key="8">
    <source>
        <dbReference type="PROSITE" id="PS50928"/>
    </source>
</evidence>
<feature type="transmembrane region" description="Helical" evidence="7">
    <location>
        <begin position="82"/>
        <end position="104"/>
    </location>
</feature>
<dbReference type="PROSITE" id="PS50928">
    <property type="entry name" value="ABC_TM1"/>
    <property type="match status" value="1"/>
</dbReference>
<dbReference type="SUPFAM" id="SSF161098">
    <property type="entry name" value="MetI-like"/>
    <property type="match status" value="1"/>
</dbReference>
<dbReference type="InterPro" id="IPR000515">
    <property type="entry name" value="MetI-like"/>
</dbReference>
<feature type="transmembrane region" description="Helical" evidence="7">
    <location>
        <begin position="116"/>
        <end position="134"/>
    </location>
</feature>
<gene>
    <name evidence="9" type="ORF">ACFPP7_14920</name>
</gene>
<evidence type="ECO:0000256" key="2">
    <source>
        <dbReference type="ARBA" id="ARBA00022448"/>
    </source>
</evidence>
<dbReference type="InterPro" id="IPR050901">
    <property type="entry name" value="BP-dep_ABC_trans_perm"/>
</dbReference>
<organism evidence="9 10">
    <name type="scientific">Polaromonas jejuensis</name>
    <dbReference type="NCBI Taxonomy" id="457502"/>
    <lineage>
        <taxon>Bacteria</taxon>
        <taxon>Pseudomonadati</taxon>
        <taxon>Pseudomonadota</taxon>
        <taxon>Betaproteobacteria</taxon>
        <taxon>Burkholderiales</taxon>
        <taxon>Comamonadaceae</taxon>
        <taxon>Polaromonas</taxon>
    </lineage>
</organism>
<evidence type="ECO:0000256" key="4">
    <source>
        <dbReference type="ARBA" id="ARBA00022692"/>
    </source>
</evidence>
<dbReference type="RefSeq" id="WP_068834100.1">
    <property type="nucleotide sequence ID" value="NZ_JBHSMX010000023.1"/>
</dbReference>
<dbReference type="Proteomes" id="UP001596084">
    <property type="component" value="Unassembled WGS sequence"/>
</dbReference>
<feature type="transmembrane region" description="Helical" evidence="7">
    <location>
        <begin position="244"/>
        <end position="265"/>
    </location>
</feature>
<feature type="transmembrane region" description="Helical" evidence="7">
    <location>
        <begin position="21"/>
        <end position="43"/>
    </location>
</feature>
<dbReference type="EMBL" id="JBHSMX010000023">
    <property type="protein sequence ID" value="MFC5522192.1"/>
    <property type="molecule type" value="Genomic_DNA"/>
</dbReference>
<proteinExistence type="inferred from homology"/>
<accession>A0ABW0QE44</accession>
<evidence type="ECO:0000256" key="6">
    <source>
        <dbReference type="ARBA" id="ARBA00023136"/>
    </source>
</evidence>
<evidence type="ECO:0000313" key="9">
    <source>
        <dbReference type="EMBL" id="MFC5522192.1"/>
    </source>
</evidence>
<evidence type="ECO:0000256" key="1">
    <source>
        <dbReference type="ARBA" id="ARBA00004651"/>
    </source>
</evidence>
<dbReference type="Pfam" id="PF00528">
    <property type="entry name" value="BPD_transp_1"/>
    <property type="match status" value="1"/>
</dbReference>
<dbReference type="Gene3D" id="1.10.3720.10">
    <property type="entry name" value="MetI-like"/>
    <property type="match status" value="1"/>
</dbReference>
<feature type="transmembrane region" description="Helical" evidence="7">
    <location>
        <begin position="140"/>
        <end position="166"/>
    </location>
</feature>
<feature type="transmembrane region" description="Helical" evidence="7">
    <location>
        <begin position="187"/>
        <end position="215"/>
    </location>
</feature>
<keyword evidence="6 7" id="KW-0472">Membrane</keyword>
<comment type="similarity">
    <text evidence="7">Belongs to the binding-protein-dependent transport system permease family.</text>
</comment>
<dbReference type="PANTHER" id="PTHR32243:SF18">
    <property type="entry name" value="INNER MEMBRANE ABC TRANSPORTER PERMEASE PROTEIN YCJP"/>
    <property type="match status" value="1"/>
</dbReference>
<evidence type="ECO:0000256" key="3">
    <source>
        <dbReference type="ARBA" id="ARBA00022475"/>
    </source>
</evidence>
<keyword evidence="4 7" id="KW-0812">Transmembrane</keyword>